<evidence type="ECO:0000259" key="11">
    <source>
        <dbReference type="PROSITE" id="PS50894"/>
    </source>
</evidence>
<evidence type="ECO:0000313" key="12">
    <source>
        <dbReference type="EMBL" id="ASM76921.1"/>
    </source>
</evidence>
<accession>A0A221KD26</accession>
<dbReference type="Gene3D" id="3.30.450.20">
    <property type="entry name" value="PAS domain"/>
    <property type="match status" value="1"/>
</dbReference>
<keyword evidence="8" id="KW-0597">Phosphoprotein</keyword>
<dbReference type="Gene3D" id="1.20.120.160">
    <property type="entry name" value="HPT domain"/>
    <property type="match status" value="1"/>
</dbReference>
<feature type="transmembrane region" description="Helical" evidence="9">
    <location>
        <begin position="39"/>
        <end position="59"/>
    </location>
</feature>
<dbReference type="GO" id="GO:0000155">
    <property type="term" value="F:phosphorelay sensor kinase activity"/>
    <property type="evidence" value="ECO:0007669"/>
    <property type="project" value="UniProtKB-ARBA"/>
</dbReference>
<keyword evidence="4 9" id="KW-0812">Transmembrane</keyword>
<dbReference type="InterPro" id="IPR004358">
    <property type="entry name" value="Sig_transdc_His_kin-like_C"/>
</dbReference>
<dbReference type="EC" id="2.7.13.3" evidence="3"/>
<proteinExistence type="predicted"/>
<dbReference type="SUPFAM" id="SSF47226">
    <property type="entry name" value="Histidine-containing phosphotransfer domain, HPT domain"/>
    <property type="match status" value="1"/>
</dbReference>
<comment type="subcellular location">
    <subcellularLocation>
        <location evidence="2">Membrane</location>
        <topology evidence="2">Multi-pass membrane protein</topology>
    </subcellularLocation>
</comment>
<dbReference type="Pfam" id="PF02518">
    <property type="entry name" value="HATPase_c"/>
    <property type="match status" value="1"/>
</dbReference>
<name>A0A221KD26_VITFI</name>
<reference evidence="12 13" key="1">
    <citation type="submission" date="2017-07" db="EMBL/GenBank/DDBJ databases">
        <title>Complete Genome Sequence of the cosmetic ferment Vitreoscilla filiformis (ATCC15551).</title>
        <authorList>
            <person name="Contreras S."/>
            <person name="Sagory-Zalkind P."/>
            <person name="Blanquart H."/>
            <person name="Iltis A."/>
            <person name="Morand S.C."/>
        </authorList>
    </citation>
    <scope>NUCLEOTIDE SEQUENCE [LARGE SCALE GENOMIC DNA]</scope>
    <source>
        <strain evidence="12 13">ATCC 15551</strain>
    </source>
</reference>
<dbReference type="InterPro" id="IPR005467">
    <property type="entry name" value="His_kinase_dom"/>
</dbReference>
<dbReference type="InterPro" id="IPR003594">
    <property type="entry name" value="HATPase_dom"/>
</dbReference>
<organism evidence="12 13">
    <name type="scientific">Vitreoscilla filiformis</name>
    <dbReference type="NCBI Taxonomy" id="63"/>
    <lineage>
        <taxon>Bacteria</taxon>
        <taxon>Pseudomonadati</taxon>
        <taxon>Pseudomonadota</taxon>
        <taxon>Betaproteobacteria</taxon>
        <taxon>Neisseriales</taxon>
        <taxon>Neisseriaceae</taxon>
        <taxon>Vitreoscilla</taxon>
    </lineage>
</organism>
<dbReference type="EMBL" id="CP022423">
    <property type="protein sequence ID" value="ASM76921.1"/>
    <property type="molecule type" value="Genomic_DNA"/>
</dbReference>
<dbReference type="InterPro" id="IPR036890">
    <property type="entry name" value="HATPase_C_sf"/>
</dbReference>
<dbReference type="Gene3D" id="3.30.565.10">
    <property type="entry name" value="Histidine kinase-like ATPase, C-terminal domain"/>
    <property type="match status" value="1"/>
</dbReference>
<dbReference type="SMART" id="SM00387">
    <property type="entry name" value="HATPase_c"/>
    <property type="match status" value="1"/>
</dbReference>
<dbReference type="PROSITE" id="PS50894">
    <property type="entry name" value="HPT"/>
    <property type="match status" value="1"/>
</dbReference>
<keyword evidence="12" id="KW-0808">Transferase</keyword>
<sequence length="714" mass="78202">MWPCFFAEVPLMSRSTAAAPQGADTRRAGWLNLGKYREIVIAVAFFLLFDLGVLVLNFYTSYQIGQDAIGINLSGRQRMLSQRMTKALLSFESSVQQGQPAMADLEELRGAVKLFDASLNGFKHGATVPGGDGKPVFLDAARTPQAAHVLQQATELWEPYKQHLEPVLSNKYGLEDLQTAVTYAKANNVKLLGLMNSLTTALEAGASELAGTLRMVQTGGIVLAMLNFVFILFKFVRRLRLSDAAVEAANEENREILSSVREGLFLITPDFRLGTQISQSTQSLFGRPLNPGDPFFDVLMPLVSASDLEAARSYVDLLFQPHVKESLVQSINPLVEVGLTLKNRLGQNTQHYLSFQFNRAQVGDSVRHLLVTVQDVTERVHLSQRLETDRARARSEFAMLMAAVSADPTTLRQFVSRAEAGLLEVNDLLRSTASAANEAAVIKALESAARRVHAIKGDSSMLNLSLLSEQAHQFESELQRIRQIGVGSPQMGDALLSLPALLEDLLNKIGALKSMVRTQSASNTADTAEASLTTINATLTSLIQQVAQDQGKRVFSHVRLGSLLDLEPEQQDLLREITVQLARNAVAHGLEGPEQRKAAGKPAEGKIDVTLTHQTDGWVLRVRDDGAGISAAKVRERLLALKWYTEEQLATLNDRQLIQQIFRPGFSTATEVSMHAGRGVGLDVVMANIQRMGAHVRLTSIPGEYTEFQILFAG</sequence>
<evidence type="ECO:0000256" key="4">
    <source>
        <dbReference type="ARBA" id="ARBA00022692"/>
    </source>
</evidence>
<dbReference type="GO" id="GO:0016020">
    <property type="term" value="C:membrane"/>
    <property type="evidence" value="ECO:0007669"/>
    <property type="project" value="UniProtKB-SubCell"/>
</dbReference>
<evidence type="ECO:0000256" key="9">
    <source>
        <dbReference type="SAM" id="Phobius"/>
    </source>
</evidence>
<evidence type="ECO:0000256" key="3">
    <source>
        <dbReference type="ARBA" id="ARBA00012438"/>
    </source>
</evidence>
<evidence type="ECO:0000259" key="10">
    <source>
        <dbReference type="PROSITE" id="PS50109"/>
    </source>
</evidence>
<keyword evidence="12" id="KW-0418">Kinase</keyword>
<dbReference type="AlphaFoldDB" id="A0A221KD26"/>
<feature type="modified residue" description="Phosphohistidine" evidence="8">
    <location>
        <position position="453"/>
    </location>
</feature>
<evidence type="ECO:0000256" key="7">
    <source>
        <dbReference type="ARBA" id="ARBA00023136"/>
    </source>
</evidence>
<dbReference type="PANTHER" id="PTHR43395:SF10">
    <property type="entry name" value="CHEMOTAXIS PROTEIN CHEA"/>
    <property type="match status" value="1"/>
</dbReference>
<dbReference type="KEGG" id="vff:VITFI_CDS1143"/>
<evidence type="ECO:0000256" key="2">
    <source>
        <dbReference type="ARBA" id="ARBA00004141"/>
    </source>
</evidence>
<comment type="catalytic activity">
    <reaction evidence="1">
        <text>ATP + protein L-histidine = ADP + protein N-phospho-L-histidine.</text>
        <dbReference type="EC" id="2.7.13.3"/>
    </reaction>
</comment>
<protein>
    <recommendedName>
        <fullName evidence="3">histidine kinase</fullName>
        <ecNumber evidence="3">2.7.13.3</ecNumber>
    </recommendedName>
</protein>
<dbReference type="Pfam" id="PF13675">
    <property type="entry name" value="PilJ"/>
    <property type="match status" value="1"/>
</dbReference>
<dbReference type="PROSITE" id="PS50109">
    <property type="entry name" value="HIS_KIN"/>
    <property type="match status" value="1"/>
</dbReference>
<dbReference type="InterPro" id="IPR051315">
    <property type="entry name" value="Bact_Chemotaxis_CheA"/>
</dbReference>
<dbReference type="InterPro" id="IPR036641">
    <property type="entry name" value="HPT_dom_sf"/>
</dbReference>
<evidence type="ECO:0000256" key="8">
    <source>
        <dbReference type="PROSITE-ProRule" id="PRU00110"/>
    </source>
</evidence>
<evidence type="ECO:0000313" key="13">
    <source>
        <dbReference type="Proteomes" id="UP000199729"/>
    </source>
</evidence>
<feature type="domain" description="HPt" evidence="11">
    <location>
        <begin position="414"/>
        <end position="519"/>
    </location>
</feature>
<dbReference type="SUPFAM" id="SSF55874">
    <property type="entry name" value="ATPase domain of HSP90 chaperone/DNA topoisomerase II/histidine kinase"/>
    <property type="match status" value="1"/>
</dbReference>
<feature type="domain" description="Histidine kinase" evidence="10">
    <location>
        <begin position="469"/>
        <end position="714"/>
    </location>
</feature>
<gene>
    <name evidence="12" type="ORF">VITFI_CDS1143</name>
</gene>
<dbReference type="InterPro" id="IPR008207">
    <property type="entry name" value="Sig_transdc_His_kin_Hpt_dom"/>
</dbReference>
<dbReference type="InterPro" id="IPR029095">
    <property type="entry name" value="NarX-like_N"/>
</dbReference>
<keyword evidence="7 9" id="KW-0472">Membrane</keyword>
<feature type="transmembrane region" description="Helical" evidence="9">
    <location>
        <begin position="218"/>
        <end position="236"/>
    </location>
</feature>
<dbReference type="PANTHER" id="PTHR43395">
    <property type="entry name" value="SENSOR HISTIDINE KINASE CHEA"/>
    <property type="match status" value="1"/>
</dbReference>
<keyword evidence="5 9" id="KW-1133">Transmembrane helix</keyword>
<keyword evidence="13" id="KW-1185">Reference proteome</keyword>
<evidence type="ECO:0000256" key="6">
    <source>
        <dbReference type="ARBA" id="ARBA00023012"/>
    </source>
</evidence>
<dbReference type="Proteomes" id="UP000199729">
    <property type="component" value="Chromosome"/>
</dbReference>
<evidence type="ECO:0000256" key="5">
    <source>
        <dbReference type="ARBA" id="ARBA00022989"/>
    </source>
</evidence>
<dbReference type="PRINTS" id="PR00344">
    <property type="entry name" value="BCTRLSENSOR"/>
</dbReference>
<evidence type="ECO:0000256" key="1">
    <source>
        <dbReference type="ARBA" id="ARBA00000085"/>
    </source>
</evidence>
<dbReference type="Pfam" id="PF01627">
    <property type="entry name" value="Hpt"/>
    <property type="match status" value="1"/>
</dbReference>
<keyword evidence="6" id="KW-0902">Two-component regulatory system</keyword>